<dbReference type="Proteomes" id="UP000198286">
    <property type="component" value="Chromosome"/>
</dbReference>
<accession>A0A220Y838</accession>
<dbReference type="AlphaFoldDB" id="A0A220Y838"/>
<reference evidence="1 2" key="1">
    <citation type="journal article" date="2017" name="Lancet Infect. Dis.">
        <title>Global outbreak of severe Mycobacterium chimaera disease after cardiac surgery: a molecular epidemiological study.</title>
        <authorList>
            <person name="van Ingen J."/>
            <person name="Kohl T."/>
            <person name="Kranzer K."/>
            <person name="Hasse B."/>
            <person name="Keller P."/>
            <person name="Szafranska A."/>
            <person name="Hillemann D."/>
            <person name="Chand M."/>
            <person name="Schreiber P."/>
            <person name="Sommerstein R."/>
            <person name="Berger C."/>
            <person name="Genoni M."/>
            <person name="Ruegg C."/>
            <person name="Troillet N."/>
            <person name="Widmer A.F."/>
            <person name="Becker S.L."/>
            <person name="Herrmann M."/>
            <person name="Eckmanns T."/>
            <person name="Haller S."/>
            <person name="Hoeller C."/>
            <person name="Debast S.B."/>
            <person name="Wolfhagen M.J."/>
            <person name="Hopman J."/>
            <person name="Kluytmans J."/>
            <person name="Langelaar M."/>
            <person name="Notermans D.W."/>
            <person name="ten Oever J."/>
            <person name="van den Barselaar P."/>
            <person name="Vonk A.B.A."/>
            <person name="Vos M.C."/>
            <person name="Ahmed N."/>
            <person name="Brown T."/>
            <person name="Crook D."/>
            <person name="Lamagni T."/>
            <person name="Phin N."/>
            <person name="Smith E.G."/>
            <person name="Zambon M."/>
            <person name="Serr A."/>
            <person name="Goetting T."/>
            <person name="Ebner W."/>
            <person name="Thuermer A."/>
            <person name="Utpatel C."/>
            <person name="Sproer C."/>
            <person name="Bunk B."/>
            <person name="Nubel U."/>
            <person name="Bloemberg G."/>
            <person name="Bottger E."/>
            <person name="Niemann S."/>
            <person name="Wagner D."/>
            <person name="Sax H."/>
        </authorList>
    </citation>
    <scope>NUCLEOTIDE SEQUENCE [LARGE SCALE GENOMIC DNA]</scope>
    <source>
        <strain evidence="1 2">ZUERICH-2</strain>
    </source>
</reference>
<evidence type="ECO:0000313" key="2">
    <source>
        <dbReference type="Proteomes" id="UP000198286"/>
    </source>
</evidence>
<sequence length="89" mass="9072">MSPLTTPYSGRVVGGGMDAAPTPSSALGPKSVRDRGLTAFSEGPMTHSPRTGLFTYLRYGFGGFIVLGACDVSAFAGSATRSADGRAVK</sequence>
<dbReference type="EMBL" id="CP015267">
    <property type="protein sequence ID" value="ASL13806.1"/>
    <property type="molecule type" value="Genomic_DNA"/>
</dbReference>
<evidence type="ECO:0000313" key="1">
    <source>
        <dbReference type="EMBL" id="ASL13806.1"/>
    </source>
</evidence>
<name>A0A220Y838_MYCIT</name>
<protein>
    <submittedName>
        <fullName evidence="1">Uncharacterized protein</fullName>
    </submittedName>
</protein>
<proteinExistence type="predicted"/>
<gene>
    <name evidence="1" type="ORF">MYCOZU2_01367</name>
</gene>
<organism evidence="1 2">
    <name type="scientific">Mycobacterium intracellulare subsp. chimaera</name>
    <dbReference type="NCBI Taxonomy" id="222805"/>
    <lineage>
        <taxon>Bacteria</taxon>
        <taxon>Bacillati</taxon>
        <taxon>Actinomycetota</taxon>
        <taxon>Actinomycetes</taxon>
        <taxon>Mycobacteriales</taxon>
        <taxon>Mycobacteriaceae</taxon>
        <taxon>Mycobacterium</taxon>
        <taxon>Mycobacterium avium complex (MAC)</taxon>
    </lineage>
</organism>